<feature type="compositionally biased region" description="Low complexity" evidence="1">
    <location>
        <begin position="372"/>
        <end position="382"/>
    </location>
</feature>
<sequence length="606" mass="68255">MVAIIEDDPEIGSLNAHLNREPSSAIVITPGQAGIEVKNNVLARRPAGSTEEDYRLCALPFALKGEADTWFMRLPPNSIRTWMDFRSVFLDYFFPATRTNALKKEIQGATQEDDETLSQYWSRFKRMLDACPNNRMTEAEIYNSFYKGMTPECKDLVNSASGGDFSRLRVSEAKRILSRLIDTKEAYDSPRTTILRRGTVNAASEKTEDKREARMDKLEKAILSALEETKQPAPTEKCQAPLGQEEAFPYYGPPAEMEYPAQVYTAGSWNANRSWNLGKQRDAPWRDHPNFRWSDADQNQPALQAQNFQNRVEGPSGWSSRNPEGTNQWGNRNQGGNSNWSSGNQPNWSGRNQEGNPADSYVPPHQRGFSGGKANQQAQGGQAPNGHYNQGYGTNGSFHPQQQQGPIDDLVGDLLNTQQNLHSNMQANNEVVHRLQDAQKEQKAAMDMIAKQLSQIATSLSEIRGNKGRIPATVKMPGRENISQIILRSRGGIDGRLIKETGQARDNIEPRREDFRGPLPQMADPFLINPGNEVASEEKKEKEDETKEKREKASPECSEYGMQQTKLFPYRGEARKKNEDPVDFMEIFGKLEINLPFLQDDEVGFY</sequence>
<feature type="compositionally biased region" description="Low complexity" evidence="1">
    <location>
        <begin position="327"/>
        <end position="350"/>
    </location>
</feature>
<dbReference type="InterPro" id="IPR005162">
    <property type="entry name" value="Retrotrans_gag_dom"/>
</dbReference>
<feature type="domain" description="Retrotransposon gag" evidence="2">
    <location>
        <begin position="60"/>
        <end position="150"/>
    </location>
</feature>
<dbReference type="AlphaFoldDB" id="A0ABD1FQJ2"/>
<feature type="region of interest" description="Disordered" evidence="1">
    <location>
        <begin position="311"/>
        <end position="409"/>
    </location>
</feature>
<proteinExistence type="predicted"/>
<dbReference type="EMBL" id="JBEAFC010000013">
    <property type="protein sequence ID" value="KAL1534119.1"/>
    <property type="molecule type" value="Genomic_DNA"/>
</dbReference>
<dbReference type="PANTHER" id="PTHR33223">
    <property type="entry name" value="CCHC-TYPE DOMAIN-CONTAINING PROTEIN"/>
    <property type="match status" value="1"/>
</dbReference>
<evidence type="ECO:0000313" key="3">
    <source>
        <dbReference type="EMBL" id="KAL1534119.1"/>
    </source>
</evidence>
<feature type="compositionally biased region" description="Polar residues" evidence="1">
    <location>
        <begin position="317"/>
        <end position="326"/>
    </location>
</feature>
<dbReference type="Pfam" id="PF03732">
    <property type="entry name" value="Retrotrans_gag"/>
    <property type="match status" value="1"/>
</dbReference>
<reference evidence="3 4" key="1">
    <citation type="submission" date="2024-06" db="EMBL/GenBank/DDBJ databases">
        <title>A chromosome level genome sequence of Diviner's sage (Salvia divinorum).</title>
        <authorList>
            <person name="Ford S.A."/>
            <person name="Ro D.-K."/>
            <person name="Ness R.W."/>
            <person name="Phillips M.A."/>
        </authorList>
    </citation>
    <scope>NUCLEOTIDE SEQUENCE [LARGE SCALE GENOMIC DNA]</scope>
    <source>
        <strain evidence="3">SAF-2024a</strain>
        <tissue evidence="3">Leaf</tissue>
    </source>
</reference>
<gene>
    <name evidence="3" type="ORF">AAHA92_31514</name>
</gene>
<feature type="region of interest" description="Disordered" evidence="1">
    <location>
        <begin position="502"/>
        <end position="565"/>
    </location>
</feature>
<protein>
    <recommendedName>
        <fullName evidence="2">Retrotransposon gag domain-containing protein</fullName>
    </recommendedName>
</protein>
<evidence type="ECO:0000259" key="2">
    <source>
        <dbReference type="Pfam" id="PF03732"/>
    </source>
</evidence>
<name>A0ABD1FQJ2_SALDI</name>
<feature type="compositionally biased region" description="Basic and acidic residues" evidence="1">
    <location>
        <begin position="502"/>
        <end position="516"/>
    </location>
</feature>
<dbReference type="PANTHER" id="PTHR33223:SF11">
    <property type="entry name" value="ELEMENT PROTEIN, PUTATIVE-RELATED"/>
    <property type="match status" value="1"/>
</dbReference>
<feature type="compositionally biased region" description="Basic and acidic residues" evidence="1">
    <location>
        <begin position="536"/>
        <end position="554"/>
    </location>
</feature>
<feature type="compositionally biased region" description="Polar residues" evidence="1">
    <location>
        <begin position="387"/>
        <end position="405"/>
    </location>
</feature>
<dbReference type="Proteomes" id="UP001567538">
    <property type="component" value="Unassembled WGS sequence"/>
</dbReference>
<accession>A0ABD1FQJ2</accession>
<keyword evidence="4" id="KW-1185">Reference proteome</keyword>
<evidence type="ECO:0000256" key="1">
    <source>
        <dbReference type="SAM" id="MobiDB-lite"/>
    </source>
</evidence>
<organism evidence="3 4">
    <name type="scientific">Salvia divinorum</name>
    <name type="common">Maria pastora</name>
    <name type="synonym">Diviner's sage</name>
    <dbReference type="NCBI Taxonomy" id="28513"/>
    <lineage>
        <taxon>Eukaryota</taxon>
        <taxon>Viridiplantae</taxon>
        <taxon>Streptophyta</taxon>
        <taxon>Embryophyta</taxon>
        <taxon>Tracheophyta</taxon>
        <taxon>Spermatophyta</taxon>
        <taxon>Magnoliopsida</taxon>
        <taxon>eudicotyledons</taxon>
        <taxon>Gunneridae</taxon>
        <taxon>Pentapetalae</taxon>
        <taxon>asterids</taxon>
        <taxon>lamiids</taxon>
        <taxon>Lamiales</taxon>
        <taxon>Lamiaceae</taxon>
        <taxon>Nepetoideae</taxon>
        <taxon>Mentheae</taxon>
        <taxon>Salviinae</taxon>
        <taxon>Salvia</taxon>
        <taxon>Salvia subgen. Calosphace</taxon>
    </lineage>
</organism>
<comment type="caution">
    <text evidence="3">The sequence shown here is derived from an EMBL/GenBank/DDBJ whole genome shotgun (WGS) entry which is preliminary data.</text>
</comment>
<evidence type="ECO:0000313" key="4">
    <source>
        <dbReference type="Proteomes" id="UP001567538"/>
    </source>
</evidence>